<reference evidence="2" key="1">
    <citation type="submission" date="2022-11" db="UniProtKB">
        <authorList>
            <consortium name="WormBaseParasite"/>
        </authorList>
    </citation>
    <scope>IDENTIFICATION</scope>
</reference>
<sequence>MFSIQENKPVKFSCTILDEAQLNSELETLLPMKYGVEKLILFGSSKSEDKTIFPLKPNLAKHCNFGSLFQRLKLKSLLPVS</sequence>
<dbReference type="AlphaFoldDB" id="A0A915JQK2"/>
<organism evidence="1 2">
    <name type="scientific">Romanomermis culicivorax</name>
    <name type="common">Nematode worm</name>
    <dbReference type="NCBI Taxonomy" id="13658"/>
    <lineage>
        <taxon>Eukaryota</taxon>
        <taxon>Metazoa</taxon>
        <taxon>Ecdysozoa</taxon>
        <taxon>Nematoda</taxon>
        <taxon>Enoplea</taxon>
        <taxon>Dorylaimia</taxon>
        <taxon>Mermithida</taxon>
        <taxon>Mermithoidea</taxon>
        <taxon>Mermithidae</taxon>
        <taxon>Romanomermis</taxon>
    </lineage>
</organism>
<evidence type="ECO:0000313" key="1">
    <source>
        <dbReference type="Proteomes" id="UP000887565"/>
    </source>
</evidence>
<name>A0A915JQK2_ROMCU</name>
<protein>
    <submittedName>
        <fullName evidence="2">Uncharacterized protein</fullName>
    </submittedName>
</protein>
<dbReference type="WBParaSite" id="nRc.2.0.1.t28387-RA">
    <property type="protein sequence ID" value="nRc.2.0.1.t28387-RA"/>
    <property type="gene ID" value="nRc.2.0.1.g28387"/>
</dbReference>
<keyword evidence="1" id="KW-1185">Reference proteome</keyword>
<proteinExistence type="predicted"/>
<dbReference type="Proteomes" id="UP000887565">
    <property type="component" value="Unplaced"/>
</dbReference>
<evidence type="ECO:0000313" key="2">
    <source>
        <dbReference type="WBParaSite" id="nRc.2.0.1.t28387-RA"/>
    </source>
</evidence>
<accession>A0A915JQK2</accession>